<dbReference type="InterPro" id="IPR051145">
    <property type="entry name" value="GAS-SHBG-PROS"/>
</dbReference>
<keyword evidence="4 9" id="KW-0732">Signal</keyword>
<dbReference type="FunFam" id="2.10.25.10:FF:000010">
    <property type="entry name" value="Pro-epidermal growth factor"/>
    <property type="match status" value="1"/>
</dbReference>
<keyword evidence="2" id="KW-0964">Secreted</keyword>
<evidence type="ECO:0000256" key="9">
    <source>
        <dbReference type="SAM" id="SignalP"/>
    </source>
</evidence>
<dbReference type="InterPro" id="IPR000742">
    <property type="entry name" value="EGF"/>
</dbReference>
<evidence type="ECO:0000256" key="4">
    <source>
        <dbReference type="ARBA" id="ARBA00022729"/>
    </source>
</evidence>
<dbReference type="Pfam" id="PF07645">
    <property type="entry name" value="EGF_CA"/>
    <property type="match status" value="3"/>
</dbReference>
<organism evidence="11">
    <name type="scientific">Cryptosporidium canis</name>
    <dbReference type="NCBI Taxonomy" id="195482"/>
    <lineage>
        <taxon>Eukaryota</taxon>
        <taxon>Sar</taxon>
        <taxon>Alveolata</taxon>
        <taxon>Apicomplexa</taxon>
        <taxon>Conoidasida</taxon>
        <taxon>Coccidia</taxon>
        <taxon>Eucoccidiorida</taxon>
        <taxon>Eimeriorina</taxon>
        <taxon>Cryptosporidiidae</taxon>
        <taxon>Cryptosporidium</taxon>
    </lineage>
</organism>
<accession>A0A9D5HXS4</accession>
<keyword evidence="5" id="KW-0677">Repeat</keyword>
<dbReference type="SMART" id="SM00179">
    <property type="entry name" value="EGF_CA"/>
    <property type="match status" value="7"/>
</dbReference>
<dbReference type="GO" id="GO:0005576">
    <property type="term" value="C:extracellular region"/>
    <property type="evidence" value="ECO:0007669"/>
    <property type="project" value="UniProtKB-SubCell"/>
</dbReference>
<dbReference type="InterPro" id="IPR009030">
    <property type="entry name" value="Growth_fac_rcpt_cys_sf"/>
</dbReference>
<dbReference type="GO" id="GO:0005509">
    <property type="term" value="F:calcium ion binding"/>
    <property type="evidence" value="ECO:0007669"/>
    <property type="project" value="InterPro"/>
</dbReference>
<dbReference type="SUPFAM" id="SSF57184">
    <property type="entry name" value="Growth factor receptor domain"/>
    <property type="match status" value="2"/>
</dbReference>
<dbReference type="FunFam" id="2.10.25.10:FF:000014">
    <property type="entry name" value="Latent-transforming growth factor beta-binding protein 3"/>
    <property type="match status" value="1"/>
</dbReference>
<dbReference type="SUPFAM" id="SSF57196">
    <property type="entry name" value="EGF/Laminin"/>
    <property type="match status" value="1"/>
</dbReference>
<evidence type="ECO:0000256" key="1">
    <source>
        <dbReference type="ARBA" id="ARBA00004613"/>
    </source>
</evidence>
<evidence type="ECO:0000256" key="6">
    <source>
        <dbReference type="ARBA" id="ARBA00023157"/>
    </source>
</evidence>
<dbReference type="AlphaFoldDB" id="A0A9D5HXS4"/>
<feature type="domain" description="EGF-like" evidence="10">
    <location>
        <begin position="302"/>
        <end position="341"/>
    </location>
</feature>
<dbReference type="InterPro" id="IPR000152">
    <property type="entry name" value="EGF-type_Asp/Asn_hydroxyl_site"/>
</dbReference>
<dbReference type="PANTHER" id="PTHR24040">
    <property type="entry name" value="LAMININ G-LIKE DOMAIN-CONTAINING PROTEIN"/>
    <property type="match status" value="1"/>
</dbReference>
<dbReference type="FunFam" id="2.10.25.10:FF:000005">
    <property type="entry name" value="Fibrillin 2"/>
    <property type="match status" value="1"/>
</dbReference>
<dbReference type="CDD" id="cd00054">
    <property type="entry name" value="EGF_CA"/>
    <property type="match status" value="2"/>
</dbReference>
<dbReference type="InterPro" id="IPR018097">
    <property type="entry name" value="EGF_Ca-bd_CS"/>
</dbReference>
<dbReference type="InterPro" id="IPR026823">
    <property type="entry name" value="cEGF"/>
</dbReference>
<evidence type="ECO:0000256" key="7">
    <source>
        <dbReference type="ARBA" id="ARBA00023180"/>
    </source>
</evidence>
<comment type="caution">
    <text evidence="11">The sequence shown here is derived from an EMBL/GenBank/DDBJ whole genome shotgun (WGS) entry which is preliminary data.</text>
</comment>
<dbReference type="Proteomes" id="UP001067231">
    <property type="component" value="Unassembled WGS sequence"/>
</dbReference>
<evidence type="ECO:0000256" key="5">
    <source>
        <dbReference type="ARBA" id="ARBA00022737"/>
    </source>
</evidence>
<feature type="signal peptide" evidence="9">
    <location>
        <begin position="1"/>
        <end position="23"/>
    </location>
</feature>
<dbReference type="PROSITE" id="PS01187">
    <property type="entry name" value="EGF_CA"/>
    <property type="match status" value="2"/>
</dbReference>
<evidence type="ECO:0000256" key="2">
    <source>
        <dbReference type="ARBA" id="ARBA00022525"/>
    </source>
</evidence>
<dbReference type="InterPro" id="IPR001881">
    <property type="entry name" value="EGF-like_Ca-bd_dom"/>
</dbReference>
<evidence type="ECO:0000256" key="8">
    <source>
        <dbReference type="PROSITE-ProRule" id="PRU00076"/>
    </source>
</evidence>
<feature type="domain" description="EGF-like" evidence="10">
    <location>
        <begin position="259"/>
        <end position="297"/>
    </location>
</feature>
<evidence type="ECO:0000313" key="11">
    <source>
        <dbReference type="EMBL" id="KAJ1609219.1"/>
    </source>
</evidence>
<dbReference type="PANTHER" id="PTHR24040:SF13">
    <property type="entry name" value="FIBROPELLIN-1"/>
    <property type="match status" value="1"/>
</dbReference>
<comment type="caution">
    <text evidence="8">Lacks conserved residue(s) required for the propagation of feature annotation.</text>
</comment>
<dbReference type="Gene3D" id="2.10.25.10">
    <property type="entry name" value="Laminin"/>
    <property type="match status" value="7"/>
</dbReference>
<dbReference type="SMART" id="SM00181">
    <property type="entry name" value="EGF"/>
    <property type="match status" value="8"/>
</dbReference>
<keyword evidence="6" id="KW-1015">Disulfide bond</keyword>
<evidence type="ECO:0000256" key="3">
    <source>
        <dbReference type="ARBA" id="ARBA00022536"/>
    </source>
</evidence>
<dbReference type="Pfam" id="PF12662">
    <property type="entry name" value="cEGF"/>
    <property type="match status" value="3"/>
</dbReference>
<comment type="subcellular location">
    <subcellularLocation>
        <location evidence="1">Secreted</location>
    </subcellularLocation>
</comment>
<dbReference type="InterPro" id="IPR049883">
    <property type="entry name" value="NOTCH1_EGF-like"/>
</dbReference>
<keyword evidence="3 8" id="KW-0245">EGF-like domain</keyword>
<reference evidence="11" key="1">
    <citation type="submission" date="2022-10" db="EMBL/GenBank/DDBJ databases">
        <title>Adaptive evolution leads to modifications in subtelomeric GC content in a zoonotic Cryptosporidium species.</title>
        <authorList>
            <person name="Li J."/>
            <person name="Feng Y."/>
            <person name="Xiao L."/>
        </authorList>
    </citation>
    <scope>NUCLEOTIDE SEQUENCE</scope>
    <source>
        <strain evidence="11">33844</strain>
    </source>
</reference>
<protein>
    <submittedName>
        <fullName evidence="11">Signal peptid and EGF domain-containing protein</fullName>
    </submittedName>
</protein>
<dbReference type="EMBL" id="JAPCXC010000036">
    <property type="protein sequence ID" value="KAJ1609219.1"/>
    <property type="molecule type" value="Genomic_DNA"/>
</dbReference>
<evidence type="ECO:0000259" key="10">
    <source>
        <dbReference type="PROSITE" id="PS50026"/>
    </source>
</evidence>
<proteinExistence type="predicted"/>
<sequence>MVLLNPYIIFIYTGLLVCQKATCSFLASSNPGVGGVNKTSGKSQGANIIGNVNSMDTLLMTAKIISTAETIHRSIQNENNDQRLRVGVEGKADGIINQRGQNFTWSDNVGSGIANCNVDKDGLCCLMPNYCSKEATCKSDIVGQQTYTDYLNAFPRCQCLPGYTGDGRTKGKGCQNVNECLTGEAKCEQICTDYSPGYACSCNPGYRLNTKDMKTCIDINECEEGIHNCSHICVNTRGSFVCDCPTGYILDKNRQDCVDIDECKENSGLGPCEYGCRNLPGGFECLCPSGYRLDRKTQKCVDIDECMEEKNLCRGFGEVCLNTDGGFECKCGKGYIYDANEKVCKDVNECLLKTHNCADDSVCVNVDGGFTCMCIEKGFKFNEEKRICEDIDECSEGLSNCDQLCFNTLGGYKCGCYKGFRLNISGPENGVDTHSRVCVDIDECLEIPELTGCSHGCINKRGGFQCTCPRGFQLGEDGKSCQDIDECTMPENPCGNNKQFPCCLNVIGGFKCVEQVIIGDIFKRYECPKANVGVQITVFQTNEGNNGVGTNRNSNNHTNIGIFRWFKQNSEISKRLKTK</sequence>
<dbReference type="OrthoDB" id="5981079at2759"/>
<feature type="domain" description="EGF-like" evidence="10">
    <location>
        <begin position="346"/>
        <end position="389"/>
    </location>
</feature>
<dbReference type="PROSITE" id="PS50026">
    <property type="entry name" value="EGF_3"/>
    <property type="match status" value="4"/>
</dbReference>
<feature type="domain" description="EGF-like" evidence="10">
    <location>
        <begin position="218"/>
        <end position="258"/>
    </location>
</feature>
<dbReference type="FunFam" id="2.10.25.10:FF:000119">
    <property type="entry name" value="vitamin K-dependent protein S"/>
    <property type="match status" value="1"/>
</dbReference>
<feature type="chain" id="PRO_5038672216" evidence="9">
    <location>
        <begin position="24"/>
        <end position="579"/>
    </location>
</feature>
<keyword evidence="7" id="KW-0325">Glycoprotein</keyword>
<gene>
    <name evidence="11" type="ORF">OJ253_1644</name>
</gene>
<name>A0A9D5HXS4_9CRYT</name>
<dbReference type="PROSITE" id="PS00010">
    <property type="entry name" value="ASX_HYDROXYL"/>
    <property type="match status" value="5"/>
</dbReference>
<dbReference type="PROSITE" id="PS01186">
    <property type="entry name" value="EGF_2"/>
    <property type="match status" value="2"/>
</dbReference>